<organism evidence="9 10">
    <name type="scientific">Corynebacterium felinum</name>
    <dbReference type="NCBI Taxonomy" id="131318"/>
    <lineage>
        <taxon>Bacteria</taxon>
        <taxon>Bacillati</taxon>
        <taxon>Actinomycetota</taxon>
        <taxon>Actinomycetes</taxon>
        <taxon>Mycobacteriales</taxon>
        <taxon>Corynebacteriaceae</taxon>
        <taxon>Corynebacterium</taxon>
    </lineage>
</organism>
<reference evidence="9 10" key="1">
    <citation type="submission" date="2023-07" db="EMBL/GenBank/DDBJ databases">
        <title>Sequencing the genomes of 1000 actinobacteria strains.</title>
        <authorList>
            <person name="Klenk H.-P."/>
        </authorList>
    </citation>
    <scope>NUCLEOTIDE SEQUENCE [LARGE SCALE GENOMIC DNA]</scope>
    <source>
        <strain evidence="9 10">DSM 44508</strain>
    </source>
</reference>
<gene>
    <name evidence="9" type="ORF">J2S37_000383</name>
</gene>
<evidence type="ECO:0000256" key="7">
    <source>
        <dbReference type="ARBA" id="ARBA00022840"/>
    </source>
</evidence>
<dbReference type="RefSeq" id="WP_277103781.1">
    <property type="nucleotide sequence ID" value="NZ_BAAAJS010000014.1"/>
</dbReference>
<dbReference type="Proteomes" id="UP001183619">
    <property type="component" value="Unassembled WGS sequence"/>
</dbReference>
<sequence length="271" mass="28210">MAFEFGVAQDCDVARASMIASAFRKQGKPVVLVVVGAGVHAGHCALIRAARRIPGSVVIVAAHDSVAQHDVAAERVDAVARYSDHSLWPHGLRGGVMVNDNGMEDPELLRVDASRILALVGAIGPSDLVLGEKDYELLVNVQQAVTDLHIPVTIHSVPTVRMPDGVAISLRNTMIPVEYREQALALAAAVTAGAHAAEAGQEAVCAVVREVLQASGVVPDFVKVTALNLGPAPQVGDARLFAGITLGGVRLTDNVGLPLGIGFKNIENPSA</sequence>
<protein>
    <recommendedName>
        <fullName evidence="3">pantoate--beta-alanine ligase (AMP-forming)</fullName>
        <ecNumber evidence="3">6.3.2.1</ecNumber>
    </recommendedName>
</protein>
<evidence type="ECO:0000256" key="5">
    <source>
        <dbReference type="ARBA" id="ARBA00022655"/>
    </source>
</evidence>
<keyword evidence="10" id="KW-1185">Reference proteome</keyword>
<evidence type="ECO:0000313" key="10">
    <source>
        <dbReference type="Proteomes" id="UP001183619"/>
    </source>
</evidence>
<dbReference type="InterPro" id="IPR042176">
    <property type="entry name" value="Pantoate_ligase_C"/>
</dbReference>
<comment type="similarity">
    <text evidence="2">Belongs to the pantothenate synthetase family.</text>
</comment>
<dbReference type="Gene3D" id="3.40.50.620">
    <property type="entry name" value="HUPs"/>
    <property type="match status" value="1"/>
</dbReference>
<proteinExistence type="inferred from homology"/>
<dbReference type="SUPFAM" id="SSF52374">
    <property type="entry name" value="Nucleotidylyl transferase"/>
    <property type="match status" value="1"/>
</dbReference>
<dbReference type="Pfam" id="PF02569">
    <property type="entry name" value="Pantoate_ligase"/>
    <property type="match status" value="1"/>
</dbReference>
<dbReference type="Gene3D" id="3.30.1300.10">
    <property type="entry name" value="Pantoate-beta-alanine ligase, C-terminal domain"/>
    <property type="match status" value="1"/>
</dbReference>
<accession>A0ABU2B5G2</accession>
<name>A0ABU2B5G2_9CORY</name>
<keyword evidence="7" id="KW-0067">ATP-binding</keyword>
<dbReference type="InterPro" id="IPR014729">
    <property type="entry name" value="Rossmann-like_a/b/a_fold"/>
</dbReference>
<keyword evidence="5" id="KW-0566">Pantothenate biosynthesis</keyword>
<dbReference type="EMBL" id="JAVDYF010000001">
    <property type="protein sequence ID" value="MDR7353845.1"/>
    <property type="molecule type" value="Genomic_DNA"/>
</dbReference>
<evidence type="ECO:0000256" key="8">
    <source>
        <dbReference type="ARBA" id="ARBA00048258"/>
    </source>
</evidence>
<comment type="pathway">
    <text evidence="1">Cofactor biosynthesis; (R)-pantothenate biosynthesis; (R)-pantothenate from (R)-pantoate and beta-alanine: step 1/1.</text>
</comment>
<dbReference type="GO" id="GO:0004592">
    <property type="term" value="F:pantoate-beta-alanine ligase activity"/>
    <property type="evidence" value="ECO:0007669"/>
    <property type="project" value="UniProtKB-EC"/>
</dbReference>
<evidence type="ECO:0000256" key="4">
    <source>
        <dbReference type="ARBA" id="ARBA00022598"/>
    </source>
</evidence>
<dbReference type="PANTHER" id="PTHR21299:SF1">
    <property type="entry name" value="PANTOATE--BETA-ALANINE LIGASE"/>
    <property type="match status" value="1"/>
</dbReference>
<comment type="catalytic activity">
    <reaction evidence="8">
        <text>(R)-pantoate + beta-alanine + ATP = (R)-pantothenate + AMP + diphosphate + H(+)</text>
        <dbReference type="Rhea" id="RHEA:10912"/>
        <dbReference type="ChEBI" id="CHEBI:15378"/>
        <dbReference type="ChEBI" id="CHEBI:15980"/>
        <dbReference type="ChEBI" id="CHEBI:29032"/>
        <dbReference type="ChEBI" id="CHEBI:30616"/>
        <dbReference type="ChEBI" id="CHEBI:33019"/>
        <dbReference type="ChEBI" id="CHEBI:57966"/>
        <dbReference type="ChEBI" id="CHEBI:456215"/>
        <dbReference type="EC" id="6.3.2.1"/>
    </reaction>
</comment>
<evidence type="ECO:0000256" key="3">
    <source>
        <dbReference type="ARBA" id="ARBA00012219"/>
    </source>
</evidence>
<evidence type="ECO:0000256" key="1">
    <source>
        <dbReference type="ARBA" id="ARBA00004990"/>
    </source>
</evidence>
<keyword evidence="6" id="KW-0547">Nucleotide-binding</keyword>
<dbReference type="InterPro" id="IPR003721">
    <property type="entry name" value="Pantoate_ligase"/>
</dbReference>
<comment type="caution">
    <text evidence="9">The sequence shown here is derived from an EMBL/GenBank/DDBJ whole genome shotgun (WGS) entry which is preliminary data.</text>
</comment>
<evidence type="ECO:0000256" key="2">
    <source>
        <dbReference type="ARBA" id="ARBA00009256"/>
    </source>
</evidence>
<keyword evidence="4 9" id="KW-0436">Ligase</keyword>
<dbReference type="PANTHER" id="PTHR21299">
    <property type="entry name" value="CYTIDYLATE KINASE/PANTOATE-BETA-ALANINE LIGASE"/>
    <property type="match status" value="1"/>
</dbReference>
<evidence type="ECO:0000313" key="9">
    <source>
        <dbReference type="EMBL" id="MDR7353845.1"/>
    </source>
</evidence>
<dbReference type="EC" id="6.3.2.1" evidence="3"/>
<evidence type="ECO:0000256" key="6">
    <source>
        <dbReference type="ARBA" id="ARBA00022741"/>
    </source>
</evidence>